<feature type="region of interest" description="Disordered" evidence="1">
    <location>
        <begin position="1112"/>
        <end position="1180"/>
    </location>
</feature>
<feature type="region of interest" description="Disordered" evidence="1">
    <location>
        <begin position="331"/>
        <end position="350"/>
    </location>
</feature>
<feature type="compositionally biased region" description="Low complexity" evidence="1">
    <location>
        <begin position="908"/>
        <end position="927"/>
    </location>
</feature>
<feature type="compositionally biased region" description="Polar residues" evidence="1">
    <location>
        <begin position="735"/>
        <end position="748"/>
    </location>
</feature>
<evidence type="ECO:0000256" key="1">
    <source>
        <dbReference type="SAM" id="MobiDB-lite"/>
    </source>
</evidence>
<evidence type="ECO:0000313" key="2">
    <source>
        <dbReference type="EMBL" id="KWX14446.1"/>
    </source>
</evidence>
<feature type="compositionally biased region" description="Polar residues" evidence="1">
    <location>
        <begin position="420"/>
        <end position="436"/>
    </location>
</feature>
<feature type="compositionally biased region" description="Low complexity" evidence="1">
    <location>
        <begin position="713"/>
        <end position="734"/>
    </location>
</feature>
<feature type="region of interest" description="Disordered" evidence="1">
    <location>
        <begin position="976"/>
        <end position="1007"/>
    </location>
</feature>
<evidence type="ECO:0000313" key="3">
    <source>
        <dbReference type="Proteomes" id="UP000070089"/>
    </source>
</evidence>
<feature type="compositionally biased region" description="Polar residues" evidence="1">
    <location>
        <begin position="647"/>
        <end position="680"/>
    </location>
</feature>
<feature type="compositionally biased region" description="Low complexity" evidence="1">
    <location>
        <begin position="1143"/>
        <end position="1155"/>
    </location>
</feature>
<feature type="region of interest" description="Disordered" evidence="1">
    <location>
        <begin position="633"/>
        <end position="748"/>
    </location>
</feature>
<feature type="compositionally biased region" description="Polar residues" evidence="1">
    <location>
        <begin position="333"/>
        <end position="350"/>
    </location>
</feature>
<feature type="compositionally biased region" description="Polar residues" evidence="1">
    <location>
        <begin position="693"/>
        <end position="702"/>
    </location>
</feature>
<feature type="region of interest" description="Disordered" evidence="1">
    <location>
        <begin position="908"/>
        <end position="958"/>
    </location>
</feature>
<organism evidence="2 3">
    <name type="scientific">Giardia duodenalis assemblage B</name>
    <dbReference type="NCBI Taxonomy" id="1394984"/>
    <lineage>
        <taxon>Eukaryota</taxon>
        <taxon>Metamonada</taxon>
        <taxon>Diplomonadida</taxon>
        <taxon>Hexamitidae</taxon>
        <taxon>Giardiinae</taxon>
        <taxon>Giardia</taxon>
    </lineage>
</organism>
<feature type="region of interest" description="Disordered" evidence="1">
    <location>
        <begin position="1344"/>
        <end position="1363"/>
    </location>
</feature>
<feature type="region of interest" description="Disordered" evidence="1">
    <location>
        <begin position="579"/>
        <end position="616"/>
    </location>
</feature>
<sequence>MTLTLRHLRALLENCGSIPDDLRKTAWRFMLALPNDVDYYDSLVTRGTHRDAHSLSRLFPISDRRLLVRLQKVCTALYYWSPDLASVSWLAQFVFPFVKFWERDTVAAFETCVILLSTYQSWLQFRDVPPNREVVFVDAISAKYTNATGVGTERPADWAWRLFIGLFTDQLSGDEWLRFCDHWFCDGHRVFLYAALAAFPVVVPPRYLAESLSAPYHGFSISEFLKRTREIINMLKQQQQQGMYPPTYYADGDPSCPDSATDEDMASFLQSRFKLIPTSGMQHMDSIILPRMTILDYNQDLKLIEQEQKEFVNIMKRAHFRDMADDPLDTRYSDTTVSRNTDSELSQNSVTTKARQAVNVSRSGVTNLRTSSSTGTTLPNKMQSTQTTTRNLGDAGNITQASAVQDGLARSIGSARTHKQGTTTCEPPSPGATDNANYGLGSTFTISAFKPRSQCLDQSGRAVQTEDIEFIPVNSAKSQQIAEHIAREMAQGVADADVHIRETTNIIEDDLRERHLIHPAVQKRDSVTYRGSANDANGFVLNLSEQSRRRSESDKRNKQLIGNAVQHALLRGLTTVRSCSGRERVSRTADFSSKQESVNNPTGPARARSTEFDLQAQPEPNICQICEDRGVYGPRSESSPKHKHQAVNEQSKSLTNQRKTSSRPPSANSTRASLTKSTPRTLPARCIEHIAVETQTPRATSRTPKKQFKSIATSQQVRQQPRQQTRQQQAQQTQDTKSIAGSRVNQSKRAMYSIDRSIGASRTQPPQNSVGVQHVSTHSITSDTEETQELVNKVDVLLSKDRLIPRRELLELEKAPRDTLLDLIDTLDRQVASTDPSAHALHDPIQSSNGSDLIAEKLGVDPQLEYTHPEARPVIKSAYLSECEDDILHNFQPPQAVQAVDSVRFVSASSKTPTSQQTTVPSTSITTGKDRLLSDASRSDTTGVSYDSVNTNRQQNPYQIPLVAPQNHLHITMPSVSASHGSTKQHVSDSRSTSPYTNSDTNPKPSVSFMLPESTALQDTYRSILARRSALESVSVSSGAVEPMHLNVHPVPHWASYQPEPGFPLAANEKDLTISSVQEPVLATDVHQGRQASSYTQPEFSRNYLETTTSTFLPQPSASLHGSSSQPIGIQLPSHSNSLPIPSRSASRTGSRTGSVPLQNPRTSSQTPRQLGMYRQEKSDSQITKVTEIDNLGYENSNTYAATMTNYEKSAGSLLQTQKNQLPVQVIVQDRDQSYTLGNKDIETLEDSGSNDLNLKGTARDLLQSVRRKLGEFNKTDDPSLSTVTGGTDKSSTKPFNGLLSSAARLGETSIIDLQSTKHEYQPNRQMNSEDYSALEDPIVDTESPYRQDQTPARPIRQSATDQQNLTWSSAIVDPSVLEMLRDQASPASNTMYSNVRGYCSQVDTTLANLKQGLDDVLNKANYSDTVD</sequence>
<feature type="region of interest" description="Disordered" evidence="1">
    <location>
        <begin position="415"/>
        <end position="436"/>
    </location>
</feature>
<accession>A0A132NWJ6</accession>
<feature type="compositionally biased region" description="Polar residues" evidence="1">
    <location>
        <begin position="976"/>
        <end position="1005"/>
    </location>
</feature>
<dbReference type="Proteomes" id="UP000070089">
    <property type="component" value="Unassembled WGS sequence"/>
</dbReference>
<feature type="compositionally biased region" description="Polar residues" evidence="1">
    <location>
        <begin position="1112"/>
        <end position="1140"/>
    </location>
</feature>
<reference evidence="2 3" key="1">
    <citation type="journal article" date="2015" name="Mol. Biochem. Parasitol.">
        <title>Identification of polymorphic genes for use in assemblage B genotyping assays through comparative genomics of multiple assemblage B Giardia duodenalis isolates.</title>
        <authorList>
            <person name="Wielinga C."/>
            <person name="Thompson R.C."/>
            <person name="Monis P."/>
            <person name="Ryan U."/>
        </authorList>
    </citation>
    <scope>NUCLEOTIDE SEQUENCE [LARGE SCALE GENOMIC DNA]</scope>
    <source>
        <strain evidence="2 3">BAH15c1</strain>
    </source>
</reference>
<name>A0A132NWJ6_GIAIN</name>
<feature type="compositionally biased region" description="Polar residues" evidence="1">
    <location>
        <begin position="589"/>
        <end position="602"/>
    </location>
</feature>
<feature type="region of interest" description="Disordered" evidence="1">
    <location>
        <begin position="357"/>
        <end position="394"/>
    </location>
</feature>
<feature type="compositionally biased region" description="Polar residues" evidence="1">
    <location>
        <begin position="939"/>
        <end position="958"/>
    </location>
</feature>
<feature type="compositionally biased region" description="Polar residues" evidence="1">
    <location>
        <begin position="1279"/>
        <end position="1295"/>
    </location>
</feature>
<dbReference type="VEuPathDB" id="GiardiaDB:QR46_1568"/>
<comment type="caution">
    <text evidence="2">The sequence shown here is derived from an EMBL/GenBank/DDBJ whole genome shotgun (WGS) entry which is preliminary data.</text>
</comment>
<dbReference type="EMBL" id="JXTI01000032">
    <property type="protein sequence ID" value="KWX14446.1"/>
    <property type="molecule type" value="Genomic_DNA"/>
</dbReference>
<dbReference type="OrthoDB" id="5578278at2759"/>
<gene>
    <name evidence="2" type="ORF">QR46_1568</name>
</gene>
<feature type="region of interest" description="Disordered" evidence="1">
    <location>
        <begin position="1270"/>
        <end position="1295"/>
    </location>
</feature>
<proteinExistence type="predicted"/>
<feature type="compositionally biased region" description="Polar residues" evidence="1">
    <location>
        <begin position="1156"/>
        <end position="1169"/>
    </location>
</feature>
<protein>
    <submittedName>
        <fullName evidence="2">Trichohyalin</fullName>
    </submittedName>
</protein>